<dbReference type="AlphaFoldDB" id="A0A6J4RYY3"/>
<evidence type="ECO:0000313" key="1">
    <source>
        <dbReference type="EMBL" id="CAA9479298.1"/>
    </source>
</evidence>
<proteinExistence type="predicted"/>
<dbReference type="PROSITE" id="PS51257">
    <property type="entry name" value="PROKAR_LIPOPROTEIN"/>
    <property type="match status" value="1"/>
</dbReference>
<organism evidence="1">
    <name type="scientific">uncultured Solirubrobacteraceae bacterium</name>
    <dbReference type="NCBI Taxonomy" id="1162706"/>
    <lineage>
        <taxon>Bacteria</taxon>
        <taxon>Bacillati</taxon>
        <taxon>Actinomycetota</taxon>
        <taxon>Thermoleophilia</taxon>
        <taxon>Solirubrobacterales</taxon>
        <taxon>Solirubrobacteraceae</taxon>
        <taxon>environmental samples</taxon>
    </lineage>
</organism>
<dbReference type="EMBL" id="CADCVR010000020">
    <property type="protein sequence ID" value="CAA9479298.1"/>
    <property type="molecule type" value="Genomic_DNA"/>
</dbReference>
<protein>
    <submittedName>
        <fullName evidence="1">Uncharacterized protein</fullName>
    </submittedName>
</protein>
<reference evidence="1" key="1">
    <citation type="submission" date="2020-02" db="EMBL/GenBank/DDBJ databases">
        <authorList>
            <person name="Meier V. D."/>
        </authorList>
    </citation>
    <scope>NUCLEOTIDE SEQUENCE</scope>
    <source>
        <strain evidence="1">AVDCRST_MAG53</strain>
    </source>
</reference>
<gene>
    <name evidence="1" type="ORF">AVDCRST_MAG53-479</name>
</gene>
<accession>A0A6J4RYY3</accession>
<name>A0A6J4RYY3_9ACTN</name>
<sequence length="162" mass="16896">MLRTAAALGASLLLTGCGGEDGPTREAFAREADAVCRPALAQLRAVKKRIDAAAAGADPDVVFARSAALLREGAAISRATLDRIEALEEPSAMRDAVGAWVAANRRQAALTDELAAAFDAQDETRIAQLSGRVDELEDTNNATARGFGMRSCAERVDASPQG</sequence>